<protein>
    <submittedName>
        <fullName evidence="2">Uncharacterized protein</fullName>
    </submittedName>
</protein>
<reference evidence="2" key="1">
    <citation type="submission" date="2022-03" db="EMBL/GenBank/DDBJ databases">
        <authorList>
            <person name="Alioto T."/>
            <person name="Alioto T."/>
            <person name="Gomez Garrido J."/>
        </authorList>
    </citation>
    <scope>NUCLEOTIDE SEQUENCE</scope>
</reference>
<evidence type="ECO:0000313" key="2">
    <source>
        <dbReference type="EMBL" id="CAH2322275.1"/>
    </source>
</evidence>
<keyword evidence="3" id="KW-1185">Reference proteome</keyword>
<evidence type="ECO:0000256" key="1">
    <source>
        <dbReference type="SAM" id="SignalP"/>
    </source>
</evidence>
<name>A0AAD1WTZ8_PELCU</name>
<evidence type="ECO:0000313" key="3">
    <source>
        <dbReference type="Proteomes" id="UP001295444"/>
    </source>
</evidence>
<sequence length="132" mass="15307">MTMLQIATFFTVLILTGMQQVCSSSNDDNNRGLSSDQHEALSMVDEYMTAVRKFIDKKEHLETLKTIEDYLKNVICDSRVNEQVLSEFIDNLSDYLDSMDDGKFAKRGLIQFLDDKPLTFLEEFKHRLLNKD</sequence>
<dbReference type="AlphaFoldDB" id="A0AAD1WTZ8"/>
<feature type="signal peptide" evidence="1">
    <location>
        <begin position="1"/>
        <end position="24"/>
    </location>
</feature>
<keyword evidence="1" id="KW-0732">Signal</keyword>
<accession>A0AAD1WTZ8</accession>
<feature type="chain" id="PRO_5042038951" evidence="1">
    <location>
        <begin position="25"/>
        <end position="132"/>
    </location>
</feature>
<dbReference type="EMBL" id="OW240922">
    <property type="protein sequence ID" value="CAH2322275.1"/>
    <property type="molecule type" value="Genomic_DNA"/>
</dbReference>
<dbReference type="Proteomes" id="UP001295444">
    <property type="component" value="Chromosome 11"/>
</dbReference>
<proteinExistence type="predicted"/>
<organism evidence="2 3">
    <name type="scientific">Pelobates cultripes</name>
    <name type="common">Western spadefoot toad</name>
    <dbReference type="NCBI Taxonomy" id="61616"/>
    <lineage>
        <taxon>Eukaryota</taxon>
        <taxon>Metazoa</taxon>
        <taxon>Chordata</taxon>
        <taxon>Craniata</taxon>
        <taxon>Vertebrata</taxon>
        <taxon>Euteleostomi</taxon>
        <taxon>Amphibia</taxon>
        <taxon>Batrachia</taxon>
        <taxon>Anura</taxon>
        <taxon>Pelobatoidea</taxon>
        <taxon>Pelobatidae</taxon>
        <taxon>Pelobates</taxon>
    </lineage>
</organism>
<gene>
    <name evidence="2" type="ORF">PECUL_23A037934</name>
</gene>